<accession>A0A6N3FRT6</accession>
<evidence type="ECO:0000313" key="2">
    <source>
        <dbReference type="EMBL" id="VYU54233.1"/>
    </source>
</evidence>
<dbReference type="Pfam" id="PF01381">
    <property type="entry name" value="HTH_3"/>
    <property type="match status" value="1"/>
</dbReference>
<dbReference type="EMBL" id="CACRTO010000041">
    <property type="protein sequence ID" value="VYU54233.1"/>
    <property type="molecule type" value="Genomic_DNA"/>
</dbReference>
<proteinExistence type="predicted"/>
<feature type="domain" description="HTH cro/C1-type" evidence="1">
    <location>
        <begin position="15"/>
        <end position="70"/>
    </location>
</feature>
<gene>
    <name evidence="2" type="ORF">CTLFYP3_02790</name>
</gene>
<dbReference type="RefSeq" id="WP_156627236.1">
    <property type="nucleotide sequence ID" value="NZ_CACRTO010000041.1"/>
</dbReference>
<dbReference type="AlphaFoldDB" id="A0A6N3FRT6"/>
<organism evidence="2">
    <name type="scientific">Clostridium tertium</name>
    <dbReference type="NCBI Taxonomy" id="1559"/>
    <lineage>
        <taxon>Bacteria</taxon>
        <taxon>Bacillati</taxon>
        <taxon>Bacillota</taxon>
        <taxon>Clostridia</taxon>
        <taxon>Eubacteriales</taxon>
        <taxon>Clostridiaceae</taxon>
        <taxon>Clostridium</taxon>
    </lineage>
</organism>
<dbReference type="PROSITE" id="PS50943">
    <property type="entry name" value="HTH_CROC1"/>
    <property type="match status" value="1"/>
</dbReference>
<dbReference type="Gene3D" id="1.10.260.40">
    <property type="entry name" value="lambda repressor-like DNA-binding domains"/>
    <property type="match status" value="1"/>
</dbReference>
<protein>
    <submittedName>
        <fullName evidence="2">Anaerobic benzoate catabolism transcriptional regulator</fullName>
    </submittedName>
</protein>
<dbReference type="InterPro" id="IPR010982">
    <property type="entry name" value="Lambda_DNA-bd_dom_sf"/>
</dbReference>
<dbReference type="CDD" id="cd00093">
    <property type="entry name" value="HTH_XRE"/>
    <property type="match status" value="1"/>
</dbReference>
<sequence length="78" mass="8909">MNINFQESVNLGMQLRVNRVRKGYTVKELSQKSGVSTSAINYWETGKGTDMRLDVIIRLAEALNISLEELIVERRILV</sequence>
<evidence type="ECO:0000259" key="1">
    <source>
        <dbReference type="PROSITE" id="PS50943"/>
    </source>
</evidence>
<reference evidence="2" key="1">
    <citation type="submission" date="2019-11" db="EMBL/GenBank/DDBJ databases">
        <authorList>
            <person name="Feng L."/>
        </authorList>
    </citation>
    <scope>NUCLEOTIDE SEQUENCE</scope>
    <source>
        <strain evidence="2">CTertiumLFYP3</strain>
    </source>
</reference>
<dbReference type="SMART" id="SM00530">
    <property type="entry name" value="HTH_XRE"/>
    <property type="match status" value="1"/>
</dbReference>
<dbReference type="InterPro" id="IPR001387">
    <property type="entry name" value="Cro/C1-type_HTH"/>
</dbReference>
<dbReference type="GO" id="GO:0003677">
    <property type="term" value="F:DNA binding"/>
    <property type="evidence" value="ECO:0007669"/>
    <property type="project" value="InterPro"/>
</dbReference>
<dbReference type="SUPFAM" id="SSF47413">
    <property type="entry name" value="lambda repressor-like DNA-binding domains"/>
    <property type="match status" value="1"/>
</dbReference>
<name>A0A6N3FRT6_9CLOT</name>